<gene>
    <name evidence="2" type="ORF">NN4_56610</name>
</gene>
<comment type="caution">
    <text evidence="2">The sequence shown here is derived from an EMBL/GenBank/DDBJ whole genome shotgun (WGS) entry which is preliminary data.</text>
</comment>
<sequence>MVCPAGRTHFGHRLYSEAGLLRLPPAGYNVNAIDVQADTDVSALLRVTGNLMRDGVLDARPFETSFTLNRSSADDAYMIANQIFQVV</sequence>
<dbReference type="InterPro" id="IPR018222">
    <property type="entry name" value="Nuclear_transport_factor_2_euk"/>
</dbReference>
<dbReference type="Gene3D" id="3.10.450.50">
    <property type="match status" value="1"/>
</dbReference>
<protein>
    <recommendedName>
        <fullName evidence="1">NTF2 domain-containing protein</fullName>
    </recommendedName>
</protein>
<evidence type="ECO:0000313" key="2">
    <source>
        <dbReference type="EMBL" id="GEM41142.1"/>
    </source>
</evidence>
<dbReference type="Proteomes" id="UP000321424">
    <property type="component" value="Unassembled WGS sequence"/>
</dbReference>
<evidence type="ECO:0000259" key="1">
    <source>
        <dbReference type="PROSITE" id="PS50177"/>
    </source>
</evidence>
<feature type="domain" description="NTF2" evidence="1">
    <location>
        <begin position="1"/>
        <end position="86"/>
    </location>
</feature>
<organism evidence="2 3">
    <name type="scientific">Nocardia ninae NBRC 108245</name>
    <dbReference type="NCBI Taxonomy" id="1210091"/>
    <lineage>
        <taxon>Bacteria</taxon>
        <taxon>Bacillati</taxon>
        <taxon>Actinomycetota</taxon>
        <taxon>Actinomycetes</taxon>
        <taxon>Mycobacteriales</taxon>
        <taxon>Nocardiaceae</taxon>
        <taxon>Nocardia</taxon>
    </lineage>
</organism>
<dbReference type="EMBL" id="BJXA01000046">
    <property type="protein sequence ID" value="GEM41142.1"/>
    <property type="molecule type" value="Genomic_DNA"/>
</dbReference>
<accession>A0A511MKH9</accession>
<reference evidence="2 3" key="1">
    <citation type="submission" date="2019-07" db="EMBL/GenBank/DDBJ databases">
        <title>Whole genome shotgun sequence of Nocardia ninae NBRC 108245.</title>
        <authorList>
            <person name="Hosoyama A."/>
            <person name="Uohara A."/>
            <person name="Ohji S."/>
            <person name="Ichikawa N."/>
        </authorList>
    </citation>
    <scope>NUCLEOTIDE SEQUENCE [LARGE SCALE GENOMIC DNA]</scope>
    <source>
        <strain evidence="2 3">NBRC 108245</strain>
    </source>
</reference>
<dbReference type="PROSITE" id="PS50177">
    <property type="entry name" value="NTF2_DOMAIN"/>
    <property type="match status" value="1"/>
</dbReference>
<evidence type="ECO:0000313" key="3">
    <source>
        <dbReference type="Proteomes" id="UP000321424"/>
    </source>
</evidence>
<keyword evidence="3" id="KW-1185">Reference proteome</keyword>
<dbReference type="AlphaFoldDB" id="A0A511MKH9"/>
<proteinExistence type="predicted"/>
<name>A0A511MKH9_9NOCA</name>